<accession>F4QJ84</accession>
<dbReference type="AlphaFoldDB" id="F4QJ84"/>
<dbReference type="RefSeq" id="WP_006271083.1">
    <property type="nucleotide sequence ID" value="NZ_GL883077.1"/>
</dbReference>
<gene>
    <name evidence="2" type="ORF">ABI_03470</name>
</gene>
<feature type="domain" description="Beta-lactamase-related" evidence="1">
    <location>
        <begin position="54"/>
        <end position="367"/>
    </location>
</feature>
<organism evidence="2 3">
    <name type="scientific">Asticcacaulis biprosthecium C19</name>
    <dbReference type="NCBI Taxonomy" id="715226"/>
    <lineage>
        <taxon>Bacteria</taxon>
        <taxon>Pseudomonadati</taxon>
        <taxon>Pseudomonadota</taxon>
        <taxon>Alphaproteobacteria</taxon>
        <taxon>Caulobacterales</taxon>
        <taxon>Caulobacteraceae</taxon>
        <taxon>Asticcacaulis</taxon>
    </lineage>
</organism>
<dbReference type="InterPro" id="IPR012338">
    <property type="entry name" value="Beta-lactam/transpept-like"/>
</dbReference>
<dbReference type="eggNOG" id="COG1680">
    <property type="taxonomic scope" value="Bacteria"/>
</dbReference>
<protein>
    <submittedName>
        <fullName evidence="2">Beta-lactamase family protein</fullName>
    </submittedName>
</protein>
<dbReference type="InterPro" id="IPR052794">
    <property type="entry name" value="Mito_Ser_Protease_LACTB"/>
</dbReference>
<dbReference type="InterPro" id="IPR001466">
    <property type="entry name" value="Beta-lactam-related"/>
</dbReference>
<sequence length="392" mass="42459">MRKFFWAALGATLCLAAYVLFRPLIVWPFGWNALPERAATVPAESSPATAFLNEQYATGRYPSLSAAVSIDGKIVWSHTQGYADLKALTPATPQSQYRIGSSSKAVNATLAAILVAQNKLDLDKPITSYIGYFPDKGHPITTRQLLSHTAGIRHYGMCFCAPIWDYENTRHFDTVRDAVGTFSNSDLLFEPGTGFSYSSYGTVLASGVMEGAGGDTYLNLVQNHVAAPLGLAGLKPDDRTIADDHRARFYEVENGNYRDALPTDDSIKWAGGGFVASPQDLAKLGGAWIGSDFIPPNVRDTFWAPQTLNDGTVNPQNYALGWRVGEIEVDGKIIRVVHHNGTAKGSSSSFMLFPDYGMAVSVMTNRGIQGGEPFQDFAKQIGLLMLKADGAD</sequence>
<dbReference type="Pfam" id="PF00144">
    <property type="entry name" value="Beta-lactamase"/>
    <property type="match status" value="1"/>
</dbReference>
<dbReference type="OrthoDB" id="7168600at2"/>
<evidence type="ECO:0000313" key="3">
    <source>
        <dbReference type="Proteomes" id="UP000006512"/>
    </source>
</evidence>
<proteinExistence type="predicted"/>
<dbReference type="GO" id="GO:0019216">
    <property type="term" value="P:regulation of lipid metabolic process"/>
    <property type="evidence" value="ECO:0007669"/>
    <property type="project" value="TreeGrafter"/>
</dbReference>
<dbReference type="EMBL" id="GL883077">
    <property type="protein sequence ID" value="EGF91915.1"/>
    <property type="molecule type" value="Genomic_DNA"/>
</dbReference>
<evidence type="ECO:0000313" key="2">
    <source>
        <dbReference type="EMBL" id="EGF91915.1"/>
    </source>
</evidence>
<dbReference type="PANTHER" id="PTHR46520">
    <property type="entry name" value="SERINE BETA-LACTAMASE-LIKE PROTEIN LACTB, MITOCHONDRIAL"/>
    <property type="match status" value="1"/>
</dbReference>
<dbReference type="GO" id="GO:0008233">
    <property type="term" value="F:peptidase activity"/>
    <property type="evidence" value="ECO:0007669"/>
    <property type="project" value="TreeGrafter"/>
</dbReference>
<reference evidence="3" key="1">
    <citation type="submission" date="2011-03" db="EMBL/GenBank/DDBJ databases">
        <title>Draft genome sequence of Brevundimonas diminuta.</title>
        <authorList>
            <person name="Brown P.J.B."/>
            <person name="Buechlein A."/>
            <person name="Hemmerich C."/>
            <person name="Brun Y.V."/>
        </authorList>
    </citation>
    <scope>NUCLEOTIDE SEQUENCE [LARGE SCALE GENOMIC DNA]</scope>
    <source>
        <strain evidence="3">C19</strain>
    </source>
</reference>
<dbReference type="Gene3D" id="3.40.710.10">
    <property type="entry name" value="DD-peptidase/beta-lactamase superfamily"/>
    <property type="match status" value="1"/>
</dbReference>
<dbReference type="Proteomes" id="UP000006512">
    <property type="component" value="Unassembled WGS sequence"/>
</dbReference>
<dbReference type="STRING" id="715226.ABI_03470"/>
<name>F4QJ84_9CAUL</name>
<keyword evidence="3" id="KW-1185">Reference proteome</keyword>
<dbReference type="SUPFAM" id="SSF56601">
    <property type="entry name" value="beta-lactamase/transpeptidase-like"/>
    <property type="match status" value="1"/>
</dbReference>
<evidence type="ECO:0000259" key="1">
    <source>
        <dbReference type="Pfam" id="PF00144"/>
    </source>
</evidence>
<dbReference type="GO" id="GO:0006508">
    <property type="term" value="P:proteolysis"/>
    <property type="evidence" value="ECO:0007669"/>
    <property type="project" value="TreeGrafter"/>
</dbReference>
<dbReference type="PANTHER" id="PTHR46520:SF1">
    <property type="entry name" value="SERINE BETA-LACTAMASE-LIKE PROTEIN LACTB, MITOCHONDRIAL"/>
    <property type="match status" value="1"/>
</dbReference>
<dbReference type="HOGENOM" id="CLU_020027_0_2_5"/>